<reference evidence="3" key="1">
    <citation type="submission" date="2022-04" db="EMBL/GenBank/DDBJ databases">
        <title>Whole genome sequence of Sphaerotilus sp. FB-5.</title>
        <authorList>
            <person name="Takeda M."/>
            <person name="Narihara S."/>
            <person name="Akimoto M."/>
            <person name="Akimoto R."/>
            <person name="Nishiyashiki S."/>
            <person name="Murakami T."/>
        </authorList>
    </citation>
    <scope>NUCLEOTIDE SEQUENCE</scope>
    <source>
        <strain evidence="3">FB-5</strain>
    </source>
</reference>
<feature type="transmembrane region" description="Helical" evidence="1">
    <location>
        <begin position="182"/>
        <end position="200"/>
    </location>
</feature>
<feature type="transmembrane region" description="Helical" evidence="1">
    <location>
        <begin position="65"/>
        <end position="83"/>
    </location>
</feature>
<keyword evidence="4" id="KW-1185">Reference proteome</keyword>
<name>A0ABN6PP84_9BURK</name>
<organism evidence="3 4">
    <name type="scientific">Sphaerotilus microaerophilus</name>
    <dbReference type="NCBI Taxonomy" id="2914710"/>
    <lineage>
        <taxon>Bacteria</taxon>
        <taxon>Pseudomonadati</taxon>
        <taxon>Pseudomonadota</taxon>
        <taxon>Betaproteobacteria</taxon>
        <taxon>Burkholderiales</taxon>
        <taxon>Sphaerotilaceae</taxon>
        <taxon>Sphaerotilus</taxon>
    </lineage>
</organism>
<dbReference type="InterPro" id="IPR025196">
    <property type="entry name" value="DUF4126"/>
</dbReference>
<evidence type="ECO:0000313" key="4">
    <source>
        <dbReference type="Proteomes" id="UP001057498"/>
    </source>
</evidence>
<protein>
    <recommendedName>
        <fullName evidence="2">DUF4126 domain-containing protein</fullName>
    </recommendedName>
</protein>
<dbReference type="EMBL" id="AP025730">
    <property type="protein sequence ID" value="BDI05853.1"/>
    <property type="molecule type" value="Genomic_DNA"/>
</dbReference>
<sequence>MDLSLPGAAASAASAIGAAVGAAGPVVAESMGQVGQVVAPAVAGLDTTQLLAVAAALGWASGLRLYLVVFLTGLAGWLGWVPLPAGLQLLQNPLVLGTAGLMLFIEFFADKIPGLDSLWDLVHSVVRIPAGAALAAAVFGADAGAWTMVAALMGGTLAATSQAAKTTTRAAINTSPEPFSNIGASLLGDVAVPGMLWLSWAHPVGFFIALAIVLVVMVALIAVFWRFLRAVLRKLREVFSPAPAQG</sequence>
<feature type="transmembrane region" description="Helical" evidence="1">
    <location>
        <begin position="206"/>
        <end position="228"/>
    </location>
</feature>
<dbReference type="Pfam" id="PF13548">
    <property type="entry name" value="DUF4126"/>
    <property type="match status" value="1"/>
</dbReference>
<proteinExistence type="predicted"/>
<keyword evidence="1" id="KW-1133">Transmembrane helix</keyword>
<gene>
    <name evidence="3" type="ORF">CATMQ487_28230</name>
</gene>
<feature type="transmembrane region" description="Helical" evidence="1">
    <location>
        <begin position="145"/>
        <end position="161"/>
    </location>
</feature>
<evidence type="ECO:0000313" key="3">
    <source>
        <dbReference type="EMBL" id="BDI05853.1"/>
    </source>
</evidence>
<feature type="domain" description="DUF4126" evidence="2">
    <location>
        <begin position="51"/>
        <end position="221"/>
    </location>
</feature>
<evidence type="ECO:0000259" key="2">
    <source>
        <dbReference type="Pfam" id="PF13548"/>
    </source>
</evidence>
<feature type="transmembrane region" description="Helical" evidence="1">
    <location>
        <begin position="37"/>
        <end position="58"/>
    </location>
</feature>
<accession>A0ABN6PP84</accession>
<keyword evidence="1" id="KW-0812">Transmembrane</keyword>
<evidence type="ECO:0000256" key="1">
    <source>
        <dbReference type="SAM" id="Phobius"/>
    </source>
</evidence>
<keyword evidence="1" id="KW-0472">Membrane</keyword>
<dbReference type="Proteomes" id="UP001057498">
    <property type="component" value="Chromosome"/>
</dbReference>